<reference evidence="2" key="1">
    <citation type="journal article" date="2024" name="Proc. Natl. Acad. Sci. U.S.A.">
        <title>Extraordinary preservation of gene collinearity over three hundred million years revealed in homosporous lycophytes.</title>
        <authorList>
            <person name="Li C."/>
            <person name="Wickell D."/>
            <person name="Kuo L.Y."/>
            <person name="Chen X."/>
            <person name="Nie B."/>
            <person name="Liao X."/>
            <person name="Peng D."/>
            <person name="Ji J."/>
            <person name="Jenkins J."/>
            <person name="Williams M."/>
            <person name="Shu S."/>
            <person name="Plott C."/>
            <person name="Barry K."/>
            <person name="Rajasekar S."/>
            <person name="Grimwood J."/>
            <person name="Han X."/>
            <person name="Sun S."/>
            <person name="Hou Z."/>
            <person name="He W."/>
            <person name="Dai G."/>
            <person name="Sun C."/>
            <person name="Schmutz J."/>
            <person name="Leebens-Mack J.H."/>
            <person name="Li F.W."/>
            <person name="Wang L."/>
        </authorList>
    </citation>
    <scope>NUCLEOTIDE SEQUENCE [LARGE SCALE GENOMIC DNA]</scope>
    <source>
        <strain evidence="2">cv. PW_Plant_1</strain>
    </source>
</reference>
<protein>
    <submittedName>
        <fullName evidence="1">Uncharacterized protein</fullName>
    </submittedName>
</protein>
<proteinExistence type="predicted"/>
<comment type="caution">
    <text evidence="1">The sequence shown here is derived from an EMBL/GenBank/DDBJ whole genome shotgun (WGS) entry which is preliminary data.</text>
</comment>
<name>A0ACC2DPJ8_DIPCM</name>
<dbReference type="Proteomes" id="UP001162992">
    <property type="component" value="Chromosome 5"/>
</dbReference>
<evidence type="ECO:0000313" key="2">
    <source>
        <dbReference type="Proteomes" id="UP001162992"/>
    </source>
</evidence>
<organism evidence="1 2">
    <name type="scientific">Diphasiastrum complanatum</name>
    <name type="common">Issler's clubmoss</name>
    <name type="synonym">Lycopodium complanatum</name>
    <dbReference type="NCBI Taxonomy" id="34168"/>
    <lineage>
        <taxon>Eukaryota</taxon>
        <taxon>Viridiplantae</taxon>
        <taxon>Streptophyta</taxon>
        <taxon>Embryophyta</taxon>
        <taxon>Tracheophyta</taxon>
        <taxon>Lycopodiopsida</taxon>
        <taxon>Lycopodiales</taxon>
        <taxon>Lycopodiaceae</taxon>
        <taxon>Lycopodioideae</taxon>
        <taxon>Diphasiastrum</taxon>
    </lineage>
</organism>
<keyword evidence="2" id="KW-1185">Reference proteome</keyword>
<accession>A0ACC2DPJ8</accession>
<gene>
    <name evidence="1" type="ORF">O6H91_05G065700</name>
</gene>
<evidence type="ECO:0000313" key="1">
    <source>
        <dbReference type="EMBL" id="KAJ7556025.1"/>
    </source>
</evidence>
<dbReference type="EMBL" id="CM055096">
    <property type="protein sequence ID" value="KAJ7556025.1"/>
    <property type="molecule type" value="Genomic_DNA"/>
</dbReference>
<sequence>MAGSLSNVAAAQSTSLQRLYHVQKRIVHTVQLAGGVMEELGNLGGSRADVVASQCREFMQSVKDIQVTLHEEIKSMCEYRPYENCDYIARIGAEISVNKLECVLDQLNNMQESIKEYVSEKPF</sequence>